<proteinExistence type="predicted"/>
<gene>
    <name evidence="2" type="ORF">GGX14DRAFT_404876</name>
</gene>
<keyword evidence="3" id="KW-1185">Reference proteome</keyword>
<dbReference type="EMBL" id="JARJCW010000100">
    <property type="protein sequence ID" value="KAJ7194251.1"/>
    <property type="molecule type" value="Genomic_DNA"/>
</dbReference>
<dbReference type="Proteomes" id="UP001219525">
    <property type="component" value="Unassembled WGS sequence"/>
</dbReference>
<dbReference type="AlphaFoldDB" id="A0AAD6Y350"/>
<accession>A0AAD6Y350</accession>
<reference evidence="2" key="1">
    <citation type="submission" date="2023-03" db="EMBL/GenBank/DDBJ databases">
        <title>Massive genome expansion in bonnet fungi (Mycena s.s.) driven by repeated elements and novel gene families across ecological guilds.</title>
        <authorList>
            <consortium name="Lawrence Berkeley National Laboratory"/>
            <person name="Harder C.B."/>
            <person name="Miyauchi S."/>
            <person name="Viragh M."/>
            <person name="Kuo A."/>
            <person name="Thoen E."/>
            <person name="Andreopoulos B."/>
            <person name="Lu D."/>
            <person name="Skrede I."/>
            <person name="Drula E."/>
            <person name="Henrissat B."/>
            <person name="Morin E."/>
            <person name="Kohler A."/>
            <person name="Barry K."/>
            <person name="LaButti K."/>
            <person name="Morin E."/>
            <person name="Salamov A."/>
            <person name="Lipzen A."/>
            <person name="Mereny Z."/>
            <person name="Hegedus B."/>
            <person name="Baldrian P."/>
            <person name="Stursova M."/>
            <person name="Weitz H."/>
            <person name="Taylor A."/>
            <person name="Grigoriev I.V."/>
            <person name="Nagy L.G."/>
            <person name="Martin F."/>
            <person name="Kauserud H."/>
        </authorList>
    </citation>
    <scope>NUCLEOTIDE SEQUENCE</scope>
    <source>
        <strain evidence="2">9144</strain>
    </source>
</reference>
<feature type="region of interest" description="Disordered" evidence="1">
    <location>
        <begin position="174"/>
        <end position="193"/>
    </location>
</feature>
<comment type="caution">
    <text evidence="2">The sequence shown here is derived from an EMBL/GenBank/DDBJ whole genome shotgun (WGS) entry which is preliminary data.</text>
</comment>
<evidence type="ECO:0000256" key="1">
    <source>
        <dbReference type="SAM" id="MobiDB-lite"/>
    </source>
</evidence>
<evidence type="ECO:0000313" key="3">
    <source>
        <dbReference type="Proteomes" id="UP001219525"/>
    </source>
</evidence>
<protein>
    <submittedName>
        <fullName evidence="2">Uncharacterized protein</fullName>
    </submittedName>
</protein>
<sequence length="294" mass="32040">MCSADHLRTKRLVTDDVWFHAAIGFPLRSRRPTYGVRSTHSAMVLTSRSSGVKPSSALVHEVLNELTSMQNWSRGRVRCELASKLLPWGVRKGVPLSTAWTGTRQQNQNCQKELVGVAGSAVERRQLSDTAFGHTDPTLRLELRIKGRSLVLRRRPSRVDQLCTFSSSSTPSTGFKRDVARSVPASEGSGVPGACSAARRKVRSRWCAPGCSRVGSLRTANRCPAAQPPLPPLHSATATGCAQRRPLPLLAPTTRLLKGLKVLVSPASERERGRIWLAGGWVIEAPNLPHGPVR</sequence>
<organism evidence="2 3">
    <name type="scientific">Mycena pura</name>
    <dbReference type="NCBI Taxonomy" id="153505"/>
    <lineage>
        <taxon>Eukaryota</taxon>
        <taxon>Fungi</taxon>
        <taxon>Dikarya</taxon>
        <taxon>Basidiomycota</taxon>
        <taxon>Agaricomycotina</taxon>
        <taxon>Agaricomycetes</taxon>
        <taxon>Agaricomycetidae</taxon>
        <taxon>Agaricales</taxon>
        <taxon>Marasmiineae</taxon>
        <taxon>Mycenaceae</taxon>
        <taxon>Mycena</taxon>
    </lineage>
</organism>
<evidence type="ECO:0000313" key="2">
    <source>
        <dbReference type="EMBL" id="KAJ7194251.1"/>
    </source>
</evidence>
<name>A0AAD6Y350_9AGAR</name>